<keyword evidence="4" id="KW-1185">Reference proteome</keyword>
<dbReference type="SUPFAM" id="SSF56801">
    <property type="entry name" value="Acetyl-CoA synthetase-like"/>
    <property type="match status" value="1"/>
</dbReference>
<dbReference type="PANTHER" id="PTHR43201:SF8">
    <property type="entry name" value="ACYL-COA SYNTHETASE FAMILY MEMBER 3"/>
    <property type="match status" value="1"/>
</dbReference>
<organism evidence="3 4">
    <name type="scientific">Psychromarinibacter sediminicola</name>
    <dbReference type="NCBI Taxonomy" id="3033385"/>
    <lineage>
        <taxon>Bacteria</taxon>
        <taxon>Pseudomonadati</taxon>
        <taxon>Pseudomonadota</taxon>
        <taxon>Alphaproteobacteria</taxon>
        <taxon>Rhodobacterales</taxon>
        <taxon>Paracoccaceae</taxon>
        <taxon>Psychromarinibacter</taxon>
    </lineage>
</organism>
<dbReference type="GO" id="GO:0006631">
    <property type="term" value="P:fatty acid metabolic process"/>
    <property type="evidence" value="ECO:0007669"/>
    <property type="project" value="TreeGrafter"/>
</dbReference>
<dbReference type="PROSITE" id="PS00455">
    <property type="entry name" value="AMP_BINDING"/>
    <property type="match status" value="1"/>
</dbReference>
<dbReference type="RefSeq" id="WP_275568666.1">
    <property type="nucleotide sequence ID" value="NZ_JARGYC010000053.1"/>
</dbReference>
<evidence type="ECO:0000313" key="3">
    <source>
        <dbReference type="EMBL" id="MDF0602538.1"/>
    </source>
</evidence>
<dbReference type="InterPro" id="IPR000873">
    <property type="entry name" value="AMP-dep_synth/lig_dom"/>
</dbReference>
<dbReference type="PANTHER" id="PTHR43201">
    <property type="entry name" value="ACYL-COA SYNTHETASE"/>
    <property type="match status" value="1"/>
</dbReference>
<sequence>MSESKLRAVELWDTDVAWEKRDDGTMLVWQTGALPPYPDRLSDKIHHWADAAPDRTWMAERGPDDAWIRVSYAELLGHIRAIGQALLDLGLTVDRPLVILSSNSIGHALMALGAQYVGVPSAAIAPAYSLSGGYEKLTSVRDQITPGAVYAEDADRFGPAIAEVFAGLPVFGRAGAGLHADWDALLATEPTEAVDRANAATGPDTVAKFVFTSGTTGNPKAVITTQRMLCSNCEIITDAYAYFRKEPPVLCDWAPWNHVASGNKVFNMAFYNGGTFYIDDGKPAPGAIEKTIRNLREISPTWYFNVPVGYEMLVHAMQEDDALRRNFFRDLKIMMYAGAAMAEHTWADLDRLSVETTGERVLLMTGLGATETSPSALYQTEPQDRPGNIGIPCKSYTLKLVPNEGKLEARVKGPSVTPGYWRDETLTAEAFDTEGFYKLGDALRFADPDDPSKGFFFDGRVAENFKLATGTWVSVGMLRAKLTDALEGLARDVVIVGEGHESLGAMLIPFRPAIEKVVPGGAEMDDETLFNHPVLRREIAARLAAYNKTASGSSTRIPQAIVMDRPLDLDKGEVTDKGSVNQRAVLRNHAEFAMTLYTDDDHVIFSGQS</sequence>
<name>A0AAE3NQT7_9RHOB</name>
<gene>
    <name evidence="3" type="ORF">P1J78_17505</name>
</gene>
<dbReference type="InterPro" id="IPR020845">
    <property type="entry name" value="AMP-binding_CS"/>
</dbReference>
<dbReference type="EMBL" id="JARGYC010000053">
    <property type="protein sequence ID" value="MDF0602538.1"/>
    <property type="molecule type" value="Genomic_DNA"/>
</dbReference>
<evidence type="ECO:0000256" key="1">
    <source>
        <dbReference type="ARBA" id="ARBA00006432"/>
    </source>
</evidence>
<feature type="domain" description="AMP-dependent synthetase/ligase" evidence="2">
    <location>
        <begin position="46"/>
        <end position="421"/>
    </location>
</feature>
<dbReference type="Proteomes" id="UP001220964">
    <property type="component" value="Unassembled WGS sequence"/>
</dbReference>
<evidence type="ECO:0000259" key="2">
    <source>
        <dbReference type="Pfam" id="PF00501"/>
    </source>
</evidence>
<proteinExistence type="inferred from homology"/>
<dbReference type="Pfam" id="PF00501">
    <property type="entry name" value="AMP-binding"/>
    <property type="match status" value="1"/>
</dbReference>
<comment type="similarity">
    <text evidence="1">Belongs to the ATP-dependent AMP-binding enzyme family.</text>
</comment>
<protein>
    <submittedName>
        <fullName evidence="3">Feruloyl-CoA synthase</fullName>
    </submittedName>
</protein>
<comment type="caution">
    <text evidence="3">The sequence shown here is derived from an EMBL/GenBank/DDBJ whole genome shotgun (WGS) entry which is preliminary data.</text>
</comment>
<dbReference type="InterPro" id="IPR042099">
    <property type="entry name" value="ANL_N_sf"/>
</dbReference>
<accession>A0AAE3NQT7</accession>
<dbReference type="GO" id="GO:0031956">
    <property type="term" value="F:medium-chain fatty acid-CoA ligase activity"/>
    <property type="evidence" value="ECO:0007669"/>
    <property type="project" value="TreeGrafter"/>
</dbReference>
<reference evidence="3" key="1">
    <citation type="submission" date="2023-03" db="EMBL/GenBank/DDBJ databases">
        <title>Multiphase analysis and comparison of six strains from genera Psychromarinibacter, Lutimaribacter, and Maritimibacter, including a novel species: Psychromarinibacter sediminicola sp. nov.</title>
        <authorList>
            <person name="Wang Y.-H."/>
            <person name="Ye M.-Q."/>
            <person name="Du Z.-J."/>
        </authorList>
    </citation>
    <scope>NUCLEOTIDE SEQUENCE</scope>
    <source>
        <strain evidence="3">C21-152</strain>
    </source>
</reference>
<dbReference type="AlphaFoldDB" id="A0AAE3NQT7"/>
<evidence type="ECO:0000313" key="4">
    <source>
        <dbReference type="Proteomes" id="UP001220964"/>
    </source>
</evidence>
<dbReference type="Gene3D" id="3.40.50.12780">
    <property type="entry name" value="N-terminal domain of ligase-like"/>
    <property type="match status" value="1"/>
</dbReference>